<feature type="non-terminal residue" evidence="2">
    <location>
        <position position="1"/>
    </location>
</feature>
<dbReference type="Proteomes" id="UP000621799">
    <property type="component" value="Unassembled WGS sequence"/>
</dbReference>
<name>A0A928W0G3_9CYAN</name>
<dbReference type="SUPFAM" id="SSF103473">
    <property type="entry name" value="MFS general substrate transporter"/>
    <property type="match status" value="1"/>
</dbReference>
<dbReference type="InterPro" id="IPR036259">
    <property type="entry name" value="MFS_trans_sf"/>
</dbReference>
<keyword evidence="1" id="KW-0472">Membrane</keyword>
<gene>
    <name evidence="2" type="ORF">IQ235_15720</name>
</gene>
<evidence type="ECO:0000313" key="3">
    <source>
        <dbReference type="Proteomes" id="UP000621799"/>
    </source>
</evidence>
<feature type="transmembrane region" description="Helical" evidence="1">
    <location>
        <begin position="86"/>
        <end position="106"/>
    </location>
</feature>
<dbReference type="EMBL" id="JADEXN010000319">
    <property type="protein sequence ID" value="MBE9042227.1"/>
    <property type="molecule type" value="Genomic_DNA"/>
</dbReference>
<proteinExistence type="predicted"/>
<dbReference type="AlphaFoldDB" id="A0A928W0G3"/>
<evidence type="ECO:0000313" key="2">
    <source>
        <dbReference type="EMBL" id="MBE9042227.1"/>
    </source>
</evidence>
<keyword evidence="3" id="KW-1185">Reference proteome</keyword>
<evidence type="ECO:0000256" key="1">
    <source>
        <dbReference type="SAM" id="Phobius"/>
    </source>
</evidence>
<comment type="caution">
    <text evidence="2">The sequence shown here is derived from an EMBL/GenBank/DDBJ whole genome shotgun (WGS) entry which is preliminary data.</text>
</comment>
<sequence length="131" mass="13894">AVSGFGYLFARPIVASCNQAIWQSKVPFDLQGRVFSLQRALERSLLVLAHLSAGPLVDGLLEPMMADNGLLAGSIGRIIGTGTGRGISLLFLVLGISTIVVAILAYRTPRLRRIEQELPDAIASHLEGAAS</sequence>
<keyword evidence="1" id="KW-0812">Transmembrane</keyword>
<reference evidence="2" key="1">
    <citation type="submission" date="2020-10" db="EMBL/GenBank/DDBJ databases">
        <authorList>
            <person name="Castelo-Branco R."/>
            <person name="Eusebio N."/>
            <person name="Adriana R."/>
            <person name="Vieira A."/>
            <person name="Brugerolle De Fraissinette N."/>
            <person name="Rezende De Castro R."/>
            <person name="Schneider M.P."/>
            <person name="Vasconcelos V."/>
            <person name="Leao P.N."/>
        </authorList>
    </citation>
    <scope>NUCLEOTIDE SEQUENCE</scope>
    <source>
        <strain evidence="2">LEGE 11467</strain>
    </source>
</reference>
<organism evidence="2 3">
    <name type="scientific">Zarconia navalis LEGE 11467</name>
    <dbReference type="NCBI Taxonomy" id="1828826"/>
    <lineage>
        <taxon>Bacteria</taxon>
        <taxon>Bacillati</taxon>
        <taxon>Cyanobacteriota</taxon>
        <taxon>Cyanophyceae</taxon>
        <taxon>Oscillatoriophycideae</taxon>
        <taxon>Oscillatoriales</taxon>
        <taxon>Oscillatoriales incertae sedis</taxon>
        <taxon>Zarconia</taxon>
        <taxon>Zarconia navalis</taxon>
    </lineage>
</organism>
<accession>A0A928W0G3</accession>
<protein>
    <submittedName>
        <fullName evidence="2">MFS transporter</fullName>
    </submittedName>
</protein>
<keyword evidence="1" id="KW-1133">Transmembrane helix</keyword>